<comment type="caution">
    <text evidence="1">The sequence shown here is derived from an EMBL/GenBank/DDBJ whole genome shotgun (WGS) entry which is preliminary data.</text>
</comment>
<proteinExistence type="predicted"/>
<protein>
    <submittedName>
        <fullName evidence="1">Uncharacterized protein</fullName>
    </submittedName>
</protein>
<evidence type="ECO:0000313" key="1">
    <source>
        <dbReference type="EMBL" id="KKS04815.1"/>
    </source>
</evidence>
<gene>
    <name evidence="1" type="ORF">UU58_C0003G0013</name>
</gene>
<dbReference type="AlphaFoldDB" id="A0A0G0VVG0"/>
<dbReference type="Proteomes" id="UP000034236">
    <property type="component" value="Unassembled WGS sequence"/>
</dbReference>
<name>A0A0G0VVG0_9BACT</name>
<dbReference type="EMBL" id="LCBE01000003">
    <property type="protein sequence ID" value="KKS04815.1"/>
    <property type="molecule type" value="Genomic_DNA"/>
</dbReference>
<sequence>MNDKIENSTEDIILDPELSEQLKKLVLERVGSMPDTLRMSVGSGELTKDDILKHVEQRDNIGNQVIEMELEFLRDLANGMVYAYE</sequence>
<evidence type="ECO:0000313" key="2">
    <source>
        <dbReference type="Proteomes" id="UP000034236"/>
    </source>
</evidence>
<accession>A0A0G0VVG0</accession>
<organism evidence="1 2">
    <name type="scientific">Candidatus Nomurabacteria bacterium GW2011_GWA2_41_25</name>
    <dbReference type="NCBI Taxonomy" id="1618736"/>
    <lineage>
        <taxon>Bacteria</taxon>
        <taxon>Candidatus Nomuraibacteriota</taxon>
    </lineage>
</organism>
<reference evidence="1 2" key="1">
    <citation type="journal article" date="2015" name="Nature">
        <title>rRNA introns, odd ribosomes, and small enigmatic genomes across a large radiation of phyla.</title>
        <authorList>
            <person name="Brown C.T."/>
            <person name="Hug L.A."/>
            <person name="Thomas B.C."/>
            <person name="Sharon I."/>
            <person name="Castelle C.J."/>
            <person name="Singh A."/>
            <person name="Wilkins M.J."/>
            <person name="Williams K.H."/>
            <person name="Banfield J.F."/>
        </authorList>
    </citation>
    <scope>NUCLEOTIDE SEQUENCE [LARGE SCALE GENOMIC DNA]</scope>
</reference>